<comment type="caution">
    <text evidence="2">The sequence shown here is derived from an EMBL/GenBank/DDBJ whole genome shotgun (WGS) entry which is preliminary data.</text>
</comment>
<feature type="region of interest" description="Disordered" evidence="1">
    <location>
        <begin position="288"/>
        <end position="316"/>
    </location>
</feature>
<organism evidence="2 3">
    <name type="scientific">Purpureocillium lilacinum</name>
    <name type="common">Paecilomyces lilacinus</name>
    <dbReference type="NCBI Taxonomy" id="33203"/>
    <lineage>
        <taxon>Eukaryota</taxon>
        <taxon>Fungi</taxon>
        <taxon>Dikarya</taxon>
        <taxon>Ascomycota</taxon>
        <taxon>Pezizomycotina</taxon>
        <taxon>Sordariomycetes</taxon>
        <taxon>Hypocreomycetidae</taxon>
        <taxon>Hypocreales</taxon>
        <taxon>Ophiocordycipitaceae</taxon>
        <taxon>Purpureocillium</taxon>
    </lineage>
</organism>
<evidence type="ECO:0000256" key="1">
    <source>
        <dbReference type="SAM" id="MobiDB-lite"/>
    </source>
</evidence>
<name>A0ABR0C8L9_PURLI</name>
<gene>
    <name evidence="2" type="ORF">Purlil1_2653</name>
</gene>
<evidence type="ECO:0000313" key="2">
    <source>
        <dbReference type="EMBL" id="KAK4092728.1"/>
    </source>
</evidence>
<protein>
    <submittedName>
        <fullName evidence="2">Uncharacterized protein</fullName>
    </submittedName>
</protein>
<dbReference type="Proteomes" id="UP001287286">
    <property type="component" value="Unassembled WGS sequence"/>
</dbReference>
<dbReference type="EMBL" id="JAWRVI010000007">
    <property type="protein sequence ID" value="KAK4092728.1"/>
    <property type="molecule type" value="Genomic_DNA"/>
</dbReference>
<accession>A0ABR0C8L9</accession>
<proteinExistence type="predicted"/>
<keyword evidence="3" id="KW-1185">Reference proteome</keyword>
<evidence type="ECO:0000313" key="3">
    <source>
        <dbReference type="Proteomes" id="UP001287286"/>
    </source>
</evidence>
<reference evidence="2 3" key="1">
    <citation type="journal article" date="2024" name="Microbiol. Resour. Announc.">
        <title>Genome annotations for the ascomycete fungi Trichoderma harzianum, Trichoderma aggressivum, and Purpureocillium lilacinum.</title>
        <authorList>
            <person name="Beijen E.P.W."/>
            <person name="Ohm R.A."/>
        </authorList>
    </citation>
    <scope>NUCLEOTIDE SEQUENCE [LARGE SCALE GENOMIC DNA]</scope>
    <source>
        <strain evidence="2 3">CBS 150709</strain>
    </source>
</reference>
<sequence length="414" mass="44727">MTSFVVPTIVRVWRELSSGLLDVRVLLETASFSDGSSGPCRTESSEMISNRHVLGEWYHPGAGTGADRLSKEAGSPCSWYRTMGSSSHSEEEIYSVGTGKIGRAALLALSDAIVASLRMAYGRGRMLQYKTRNPVRAAAVDASDLAGKSRLTTGGPGQRPCMGACHVAMCRVTGLSEPFNKVNHQGHECLLPLLQSILPDPVTSAMHSIQSITHGDDGCMHAKASLACPPRMYGVQKSVSAGYYCMYTIGHIRPALESTKQKREPHEATRLGRTVCCWPARVAQLHAGRPAGPEHSNCRAVRAGPRCPTRPPAESVTRKIQVDRGETVANWPPSGTDFPFPELLQTFHVHGLPAPRLNAACSRRHGSAVGRSSCRSVPSLYRTVLHCTWKALAAHYDAMCTAQDSVLAVKYLNG</sequence>